<feature type="compositionally biased region" description="Acidic residues" evidence="1">
    <location>
        <begin position="86"/>
        <end position="105"/>
    </location>
</feature>
<sequence>MAGFFSTFLGVFERYSAVVRGAVYGGMTPLFSSWDDLSFDDLLVEVGRGIALGALQGLLGDEEGGQELCQQEGGKEEMVMEVGGEEGEEFLGGEEREEEIAEGAEVEQGLPSGEEEGQQASPAYSMEDADQQVAFSGPSEAVPCPPSAAPLVSHDAPSSHAHDQGDSGRAWEAPLEVALDGVGLFSADAFAPPESTPPGFGVFSGPDFDLEALPMPSPHALGAQSSSPRSAPLAETVTLFEALPGSDVLAAPPLSSWSETGIESVETVAGHVSEGDEEHGIGGALVDKEVGDSRWQRAGDTALTQQWLQPQEPATDPYAFLVAAGLEFYPKLSILQLLGRGGQGIVCSTKALNSQGECRILAAKFLFWGSLVEAQNLIQCRACPDIIRLEGYTLDGGELGLLFELADSPPEWSIAGAPPKFTPARLYQIARDMGHVAGALAWLHEHGLIHRDIKPENILAKDGVAKLADFGLVTSVEEAAQGGDCGTHGYIAPEVYVERCHSPASDIFAAGVTLHNLLTGTRPCFEFPNVEALRDHFDEGLRYTWPSDIHPFGSDLVALVERCWHTLPDERPTAAALQKALLHISQNLSWLARATAAA</sequence>
<feature type="domain" description="Protein kinase" evidence="2">
    <location>
        <begin position="332"/>
        <end position="591"/>
    </location>
</feature>
<evidence type="ECO:0000259" key="2">
    <source>
        <dbReference type="PROSITE" id="PS50011"/>
    </source>
</evidence>
<dbReference type="STRING" id="105231.A0A1Y1I5X8"/>
<dbReference type="GO" id="GO:0005524">
    <property type="term" value="F:ATP binding"/>
    <property type="evidence" value="ECO:0007669"/>
    <property type="project" value="InterPro"/>
</dbReference>
<evidence type="ECO:0000313" key="4">
    <source>
        <dbReference type="Proteomes" id="UP000054558"/>
    </source>
</evidence>
<dbReference type="SMART" id="SM00220">
    <property type="entry name" value="S_TKc"/>
    <property type="match status" value="1"/>
</dbReference>
<keyword evidence="4" id="KW-1185">Reference proteome</keyword>
<keyword evidence="3" id="KW-0418">Kinase</keyword>
<dbReference type="OMA" id="RMISTDI"/>
<dbReference type="EMBL" id="DF237100">
    <property type="protein sequence ID" value="GAQ83518.1"/>
    <property type="molecule type" value="Genomic_DNA"/>
</dbReference>
<dbReference type="InterPro" id="IPR011009">
    <property type="entry name" value="Kinase-like_dom_sf"/>
</dbReference>
<keyword evidence="3" id="KW-0808">Transferase</keyword>
<dbReference type="PANTHER" id="PTHR44329">
    <property type="entry name" value="SERINE/THREONINE-PROTEIN KINASE TNNI3K-RELATED"/>
    <property type="match status" value="1"/>
</dbReference>
<name>A0A1Y1I5X8_KLENI</name>
<dbReference type="AlphaFoldDB" id="A0A1Y1I5X8"/>
<dbReference type="SUPFAM" id="SSF56112">
    <property type="entry name" value="Protein kinase-like (PK-like)"/>
    <property type="match status" value="1"/>
</dbReference>
<keyword evidence="3" id="KW-0723">Serine/threonine-protein kinase</keyword>
<proteinExistence type="predicted"/>
<dbReference type="Gene3D" id="1.10.510.10">
    <property type="entry name" value="Transferase(Phosphotransferase) domain 1"/>
    <property type="match status" value="1"/>
</dbReference>
<gene>
    <name evidence="3" type="ORF">KFL_001510210</name>
</gene>
<protein>
    <submittedName>
        <fullName evidence="3">Serine/threonine protein kinase</fullName>
    </submittedName>
</protein>
<feature type="region of interest" description="Disordered" evidence="1">
    <location>
        <begin position="86"/>
        <end position="168"/>
    </location>
</feature>
<dbReference type="OrthoDB" id="4062651at2759"/>
<organism evidence="3 4">
    <name type="scientific">Klebsormidium nitens</name>
    <name type="common">Green alga</name>
    <name type="synonym">Ulothrix nitens</name>
    <dbReference type="NCBI Taxonomy" id="105231"/>
    <lineage>
        <taxon>Eukaryota</taxon>
        <taxon>Viridiplantae</taxon>
        <taxon>Streptophyta</taxon>
        <taxon>Klebsormidiophyceae</taxon>
        <taxon>Klebsormidiales</taxon>
        <taxon>Klebsormidiaceae</taxon>
        <taxon>Klebsormidium</taxon>
    </lineage>
</organism>
<evidence type="ECO:0000313" key="3">
    <source>
        <dbReference type="EMBL" id="GAQ83518.1"/>
    </source>
</evidence>
<dbReference type="Pfam" id="PF00069">
    <property type="entry name" value="Pkinase"/>
    <property type="match status" value="1"/>
</dbReference>
<dbReference type="PROSITE" id="PS50011">
    <property type="entry name" value="PROTEIN_KINASE_DOM"/>
    <property type="match status" value="1"/>
</dbReference>
<dbReference type="PANTHER" id="PTHR44329:SF260">
    <property type="entry name" value="PROTEIN KINASE DOMAIN-CONTAINING PROTEIN"/>
    <property type="match status" value="1"/>
</dbReference>
<accession>A0A1Y1I5X8</accession>
<dbReference type="GO" id="GO:0044773">
    <property type="term" value="P:mitotic DNA damage checkpoint signaling"/>
    <property type="evidence" value="ECO:0000318"/>
    <property type="project" value="GO_Central"/>
</dbReference>
<dbReference type="GO" id="GO:0005737">
    <property type="term" value="C:cytoplasm"/>
    <property type="evidence" value="ECO:0000318"/>
    <property type="project" value="GO_Central"/>
</dbReference>
<evidence type="ECO:0000256" key="1">
    <source>
        <dbReference type="SAM" id="MobiDB-lite"/>
    </source>
</evidence>
<dbReference type="InterPro" id="IPR051681">
    <property type="entry name" value="Ser/Thr_Kinases-Pseudokinases"/>
</dbReference>
<dbReference type="Proteomes" id="UP000054558">
    <property type="component" value="Unassembled WGS sequence"/>
</dbReference>
<dbReference type="CDD" id="cd14014">
    <property type="entry name" value="STKc_PknB_like"/>
    <property type="match status" value="1"/>
</dbReference>
<dbReference type="GO" id="GO:0005634">
    <property type="term" value="C:nucleus"/>
    <property type="evidence" value="ECO:0000318"/>
    <property type="project" value="GO_Central"/>
</dbReference>
<dbReference type="InterPro" id="IPR000719">
    <property type="entry name" value="Prot_kinase_dom"/>
</dbReference>
<dbReference type="GO" id="GO:0004674">
    <property type="term" value="F:protein serine/threonine kinase activity"/>
    <property type="evidence" value="ECO:0000318"/>
    <property type="project" value="GO_Central"/>
</dbReference>
<reference evidence="3 4" key="1">
    <citation type="journal article" date="2014" name="Nat. Commun.">
        <title>Klebsormidium flaccidum genome reveals primary factors for plant terrestrial adaptation.</title>
        <authorList>
            <person name="Hori K."/>
            <person name="Maruyama F."/>
            <person name="Fujisawa T."/>
            <person name="Togashi T."/>
            <person name="Yamamoto N."/>
            <person name="Seo M."/>
            <person name="Sato S."/>
            <person name="Yamada T."/>
            <person name="Mori H."/>
            <person name="Tajima N."/>
            <person name="Moriyama T."/>
            <person name="Ikeuchi M."/>
            <person name="Watanabe M."/>
            <person name="Wada H."/>
            <person name="Kobayashi K."/>
            <person name="Saito M."/>
            <person name="Masuda T."/>
            <person name="Sasaki-Sekimoto Y."/>
            <person name="Mashiguchi K."/>
            <person name="Awai K."/>
            <person name="Shimojima M."/>
            <person name="Masuda S."/>
            <person name="Iwai M."/>
            <person name="Nobusawa T."/>
            <person name="Narise T."/>
            <person name="Kondo S."/>
            <person name="Saito H."/>
            <person name="Sato R."/>
            <person name="Murakawa M."/>
            <person name="Ihara Y."/>
            <person name="Oshima-Yamada Y."/>
            <person name="Ohtaka K."/>
            <person name="Satoh M."/>
            <person name="Sonobe K."/>
            <person name="Ishii M."/>
            <person name="Ohtani R."/>
            <person name="Kanamori-Sato M."/>
            <person name="Honoki R."/>
            <person name="Miyazaki D."/>
            <person name="Mochizuki H."/>
            <person name="Umetsu J."/>
            <person name="Higashi K."/>
            <person name="Shibata D."/>
            <person name="Kamiya Y."/>
            <person name="Sato N."/>
            <person name="Nakamura Y."/>
            <person name="Tabata S."/>
            <person name="Ida S."/>
            <person name="Kurokawa K."/>
            <person name="Ohta H."/>
        </authorList>
    </citation>
    <scope>NUCLEOTIDE SEQUENCE [LARGE SCALE GENOMIC DNA]</scope>
    <source>
        <strain evidence="3 4">NIES-2285</strain>
    </source>
</reference>